<evidence type="ECO:0000313" key="1">
    <source>
        <dbReference type="EMBL" id="MBB5265494.1"/>
    </source>
</evidence>
<dbReference type="EMBL" id="JACHFW010000011">
    <property type="protein sequence ID" value="MBB5265494.1"/>
    <property type="molecule type" value="Genomic_DNA"/>
</dbReference>
<evidence type="ECO:0000313" key="2">
    <source>
        <dbReference type="Proteomes" id="UP000543642"/>
    </source>
</evidence>
<keyword evidence="2" id="KW-1185">Reference proteome</keyword>
<dbReference type="AlphaFoldDB" id="A0A7W8M618"/>
<protein>
    <recommendedName>
        <fullName evidence="3">SnoaL-like domain-containing protein</fullName>
    </recommendedName>
</protein>
<organism evidence="1 2">
    <name type="scientific">Catenibacillus scindens</name>
    <dbReference type="NCBI Taxonomy" id="673271"/>
    <lineage>
        <taxon>Bacteria</taxon>
        <taxon>Bacillati</taxon>
        <taxon>Bacillota</taxon>
        <taxon>Clostridia</taxon>
        <taxon>Lachnospirales</taxon>
        <taxon>Lachnospiraceae</taxon>
        <taxon>Catenibacillus</taxon>
    </lineage>
</organism>
<proteinExistence type="predicted"/>
<evidence type="ECO:0008006" key="3">
    <source>
        <dbReference type="Google" id="ProtNLM"/>
    </source>
</evidence>
<dbReference type="SUPFAM" id="SSF54427">
    <property type="entry name" value="NTF2-like"/>
    <property type="match status" value="1"/>
</dbReference>
<gene>
    <name evidence="1" type="ORF">HNP82_002640</name>
</gene>
<reference evidence="1 2" key="1">
    <citation type="submission" date="2020-08" db="EMBL/GenBank/DDBJ databases">
        <title>Genomic Encyclopedia of Type Strains, Phase IV (KMG-IV): sequencing the most valuable type-strain genomes for metagenomic binning, comparative biology and taxonomic classification.</title>
        <authorList>
            <person name="Goeker M."/>
        </authorList>
    </citation>
    <scope>NUCLEOTIDE SEQUENCE [LARGE SCALE GENOMIC DNA]</scope>
    <source>
        <strain evidence="1 2">DSM 106146</strain>
    </source>
</reference>
<sequence>MNTDMIACMQNVMGCFVQYIYLGKYSKCAMLFSQDKDVCLNLPEKQLYVKGFSSVSKVFCEMEERYQMGEMPAEIFILNSKAYRTYKNRGKGMWEAFTFKYSCHMNNKDLEAVPSFYRFDCDFIVEDHQVKILRMDGYMAVNWLPWKCRLEKNIVERQCLMWDDLKEINGEEFVQIEQLVSRKAHTWESREGDALTFVPIPVAPVIQVYESDQAKGQWLVMGFDISRDMEGSGFVAVRQIGLMKVSFIKKNNEWLIRDEEFLAREVFEPRKVREASPRQHWRPPVPRLPGSPSAEDIFAIESLMPEWTDRLKVGRLQEFVPKYMSQAKDELFFWLGEDDQRIKTGYDQVLKDCLRMDSNYKNNRYKTPIIHSAMAPLIEISEDGTLAYAQWLDQCCTDTSQMTGDYTFPFPAMMNLCKYQHVFRKENGTWKLLKFTWNVWASLGNIYTDPRAWKGWVSYEDVPWPMPFEEYKKISCNLSQSMVK</sequence>
<comment type="caution">
    <text evidence="1">The sequence shown here is derived from an EMBL/GenBank/DDBJ whole genome shotgun (WGS) entry which is preliminary data.</text>
</comment>
<accession>A0A7W8M618</accession>
<dbReference type="RefSeq" id="WP_183775406.1">
    <property type="nucleotide sequence ID" value="NZ_JACHFW010000011.1"/>
</dbReference>
<dbReference type="Gene3D" id="3.10.450.50">
    <property type="match status" value="1"/>
</dbReference>
<dbReference type="InterPro" id="IPR032710">
    <property type="entry name" value="NTF2-like_dom_sf"/>
</dbReference>
<dbReference type="Proteomes" id="UP000543642">
    <property type="component" value="Unassembled WGS sequence"/>
</dbReference>
<name>A0A7W8M618_9FIRM</name>